<comment type="caution">
    <text evidence="6">The sequence shown here is derived from an EMBL/GenBank/DDBJ whole genome shotgun (WGS) entry which is preliminary data.</text>
</comment>
<keyword evidence="4 6" id="KW-0067">ATP-binding</keyword>
<dbReference type="Proteomes" id="UP000642125">
    <property type="component" value="Unassembled WGS sequence"/>
</dbReference>
<dbReference type="InterPro" id="IPR017871">
    <property type="entry name" value="ABC_transporter-like_CS"/>
</dbReference>
<dbReference type="GO" id="GO:0005524">
    <property type="term" value="F:ATP binding"/>
    <property type="evidence" value="ECO:0007669"/>
    <property type="project" value="UniProtKB-KW"/>
</dbReference>
<protein>
    <submittedName>
        <fullName evidence="6">Cobalt ABC transporter ATP-binding protein</fullName>
    </submittedName>
</protein>
<dbReference type="AlphaFoldDB" id="A0A919U5U8"/>
<reference evidence="6" key="1">
    <citation type="submission" date="2021-01" db="EMBL/GenBank/DDBJ databases">
        <title>Whole genome shotgun sequence of Cellulomonas pakistanensis NBRC 110800.</title>
        <authorList>
            <person name="Komaki H."/>
            <person name="Tamura T."/>
        </authorList>
    </citation>
    <scope>NUCLEOTIDE SEQUENCE</scope>
    <source>
        <strain evidence="6">NBRC 110800</strain>
    </source>
</reference>
<evidence type="ECO:0000256" key="1">
    <source>
        <dbReference type="ARBA" id="ARBA00005417"/>
    </source>
</evidence>
<dbReference type="Gene3D" id="3.40.50.300">
    <property type="entry name" value="P-loop containing nucleotide triphosphate hydrolases"/>
    <property type="match status" value="1"/>
</dbReference>
<comment type="similarity">
    <text evidence="1">Belongs to the ABC transporter superfamily.</text>
</comment>
<dbReference type="InterPro" id="IPR027417">
    <property type="entry name" value="P-loop_NTPase"/>
</dbReference>
<dbReference type="SUPFAM" id="SSF52540">
    <property type="entry name" value="P-loop containing nucleoside triphosphate hydrolases"/>
    <property type="match status" value="1"/>
</dbReference>
<dbReference type="PANTHER" id="PTHR43553">
    <property type="entry name" value="HEAVY METAL TRANSPORTER"/>
    <property type="match status" value="1"/>
</dbReference>
<dbReference type="GO" id="GO:0043190">
    <property type="term" value="C:ATP-binding cassette (ABC) transporter complex"/>
    <property type="evidence" value="ECO:0007669"/>
    <property type="project" value="TreeGrafter"/>
</dbReference>
<dbReference type="PANTHER" id="PTHR43553:SF24">
    <property type="entry name" value="ENERGY-COUPLING FACTOR TRANSPORTER ATP-BINDING PROTEIN ECFA1"/>
    <property type="match status" value="1"/>
</dbReference>
<dbReference type="InterPro" id="IPR003439">
    <property type="entry name" value="ABC_transporter-like_ATP-bd"/>
</dbReference>
<evidence type="ECO:0000313" key="6">
    <source>
        <dbReference type="EMBL" id="GIG35635.1"/>
    </source>
</evidence>
<feature type="domain" description="ABC transporter" evidence="5">
    <location>
        <begin position="2"/>
        <end position="239"/>
    </location>
</feature>
<evidence type="ECO:0000256" key="3">
    <source>
        <dbReference type="ARBA" id="ARBA00022741"/>
    </source>
</evidence>
<sequence>MIELDGAVVTAYAPGETRRGAERVVTLLGPVTATLTERRVAVVGANGSGKSTLARLLNGLTLPSAGAVRVDGLDTARDGAAVRRRVGFLFTDPDAQVVMPTPVEDVALSLRRLGVPARERDARAREALARVGLESRADLPVRALSGGQRQLLALAAVLATEPAVLVCDEPTTLLDLRWRRVVDALLADLPQQVVQVTHDLDAAARADRVLVVDGGLVVHDGAPGPALEAYRALMAVDDAAEVVTPARGRHTGVTTSRAEDDLA</sequence>
<keyword evidence="2" id="KW-0813">Transport</keyword>
<dbReference type="RefSeq" id="WP_203667669.1">
    <property type="nucleotide sequence ID" value="NZ_BONO01000005.1"/>
</dbReference>
<evidence type="ECO:0000256" key="2">
    <source>
        <dbReference type="ARBA" id="ARBA00022448"/>
    </source>
</evidence>
<gene>
    <name evidence="6" type="ORF">Cpa01nite_10160</name>
</gene>
<evidence type="ECO:0000313" key="7">
    <source>
        <dbReference type="Proteomes" id="UP000642125"/>
    </source>
</evidence>
<dbReference type="GO" id="GO:0016887">
    <property type="term" value="F:ATP hydrolysis activity"/>
    <property type="evidence" value="ECO:0007669"/>
    <property type="project" value="InterPro"/>
</dbReference>
<dbReference type="InterPro" id="IPR003593">
    <property type="entry name" value="AAA+_ATPase"/>
</dbReference>
<dbReference type="InterPro" id="IPR050095">
    <property type="entry name" value="ECF_ABC_transporter_ATP-bd"/>
</dbReference>
<dbReference type="GO" id="GO:0042626">
    <property type="term" value="F:ATPase-coupled transmembrane transporter activity"/>
    <property type="evidence" value="ECO:0007669"/>
    <property type="project" value="TreeGrafter"/>
</dbReference>
<organism evidence="6 7">
    <name type="scientific">Cellulomonas pakistanensis</name>
    <dbReference type="NCBI Taxonomy" id="992287"/>
    <lineage>
        <taxon>Bacteria</taxon>
        <taxon>Bacillati</taxon>
        <taxon>Actinomycetota</taxon>
        <taxon>Actinomycetes</taxon>
        <taxon>Micrococcales</taxon>
        <taxon>Cellulomonadaceae</taxon>
        <taxon>Cellulomonas</taxon>
    </lineage>
</organism>
<name>A0A919U5U8_9CELL</name>
<dbReference type="Pfam" id="PF00005">
    <property type="entry name" value="ABC_tran"/>
    <property type="match status" value="1"/>
</dbReference>
<dbReference type="PROSITE" id="PS00211">
    <property type="entry name" value="ABC_TRANSPORTER_1"/>
    <property type="match status" value="1"/>
</dbReference>
<dbReference type="PROSITE" id="PS50893">
    <property type="entry name" value="ABC_TRANSPORTER_2"/>
    <property type="match status" value="1"/>
</dbReference>
<dbReference type="SMART" id="SM00382">
    <property type="entry name" value="AAA"/>
    <property type="match status" value="1"/>
</dbReference>
<dbReference type="InterPro" id="IPR015856">
    <property type="entry name" value="ABC_transpr_CbiO/EcfA_su"/>
</dbReference>
<proteinExistence type="inferred from homology"/>
<keyword evidence="7" id="KW-1185">Reference proteome</keyword>
<dbReference type="EMBL" id="BONO01000005">
    <property type="protein sequence ID" value="GIG35635.1"/>
    <property type="molecule type" value="Genomic_DNA"/>
</dbReference>
<dbReference type="CDD" id="cd03225">
    <property type="entry name" value="ABC_cobalt_CbiO_domain1"/>
    <property type="match status" value="1"/>
</dbReference>
<accession>A0A919U5U8</accession>
<evidence type="ECO:0000259" key="5">
    <source>
        <dbReference type="PROSITE" id="PS50893"/>
    </source>
</evidence>
<evidence type="ECO:0000256" key="4">
    <source>
        <dbReference type="ARBA" id="ARBA00022840"/>
    </source>
</evidence>
<keyword evidence="3" id="KW-0547">Nucleotide-binding</keyword>